<keyword evidence="2" id="KW-1185">Reference proteome</keyword>
<accession>A0A517ZXU5</accession>
<evidence type="ECO:0000313" key="1">
    <source>
        <dbReference type="EMBL" id="QDU47304.1"/>
    </source>
</evidence>
<gene>
    <name evidence="1" type="ORF">Mal52_58320</name>
</gene>
<dbReference type="KEGG" id="sdyn:Mal52_58320"/>
<reference evidence="1 2" key="1">
    <citation type="submission" date="2019-02" db="EMBL/GenBank/DDBJ databases">
        <title>Deep-cultivation of Planctomycetes and their phenomic and genomic characterization uncovers novel biology.</title>
        <authorList>
            <person name="Wiegand S."/>
            <person name="Jogler M."/>
            <person name="Boedeker C."/>
            <person name="Pinto D."/>
            <person name="Vollmers J."/>
            <person name="Rivas-Marin E."/>
            <person name="Kohn T."/>
            <person name="Peeters S.H."/>
            <person name="Heuer A."/>
            <person name="Rast P."/>
            <person name="Oberbeckmann S."/>
            <person name="Bunk B."/>
            <person name="Jeske O."/>
            <person name="Meyerdierks A."/>
            <person name="Storesund J.E."/>
            <person name="Kallscheuer N."/>
            <person name="Luecker S."/>
            <person name="Lage O.M."/>
            <person name="Pohl T."/>
            <person name="Merkel B.J."/>
            <person name="Hornburger P."/>
            <person name="Mueller R.-W."/>
            <person name="Bruemmer F."/>
            <person name="Labrenz M."/>
            <person name="Spormann A.M."/>
            <person name="Op den Camp H."/>
            <person name="Overmann J."/>
            <person name="Amann R."/>
            <person name="Jetten M.S.M."/>
            <person name="Mascher T."/>
            <person name="Medema M.H."/>
            <person name="Devos D.P."/>
            <person name="Kaster A.-K."/>
            <person name="Ovreas L."/>
            <person name="Rohde M."/>
            <person name="Galperin M.Y."/>
            <person name="Jogler C."/>
        </authorList>
    </citation>
    <scope>NUCLEOTIDE SEQUENCE [LARGE SCALE GENOMIC DNA]</scope>
    <source>
        <strain evidence="1 2">Mal52</strain>
    </source>
</reference>
<sequence length="207" mass="23168">MKERIVFSGGEKAVFPPIELVQSEYVALRFPDRTYHQTYATGVRSDADSRMEMAFPFHSPKSAVEWYARNCRVSQPVAEAVLAENGIYGRYSVSQIGASRQTRLKLLTALKTDIAAVLFSVQGLDPQGCLEVWETASQVVADTSASVLELCEPLVHDDWVEWRSGAFTRLVQPVSDDDILASVPPHERHEQRVQRLKSMWGLDGDTV</sequence>
<dbReference type="AlphaFoldDB" id="A0A517ZXU5"/>
<dbReference type="EMBL" id="CP036276">
    <property type="protein sequence ID" value="QDU47304.1"/>
    <property type="molecule type" value="Genomic_DNA"/>
</dbReference>
<name>A0A517ZXU5_9PLAN</name>
<protein>
    <submittedName>
        <fullName evidence="1">Uncharacterized protein</fullName>
    </submittedName>
</protein>
<dbReference type="Proteomes" id="UP000319383">
    <property type="component" value="Chromosome"/>
</dbReference>
<evidence type="ECO:0000313" key="2">
    <source>
        <dbReference type="Proteomes" id="UP000319383"/>
    </source>
</evidence>
<organism evidence="1 2">
    <name type="scientific">Symmachiella dynata</name>
    <dbReference type="NCBI Taxonomy" id="2527995"/>
    <lineage>
        <taxon>Bacteria</taxon>
        <taxon>Pseudomonadati</taxon>
        <taxon>Planctomycetota</taxon>
        <taxon>Planctomycetia</taxon>
        <taxon>Planctomycetales</taxon>
        <taxon>Planctomycetaceae</taxon>
        <taxon>Symmachiella</taxon>
    </lineage>
</organism>
<proteinExistence type="predicted"/>